<dbReference type="Proteomes" id="UP000549394">
    <property type="component" value="Unassembled WGS sequence"/>
</dbReference>
<evidence type="ECO:0000313" key="2">
    <source>
        <dbReference type="EMBL" id="CAD5112211.1"/>
    </source>
</evidence>
<organism evidence="2 3">
    <name type="scientific">Dimorphilus gyrociliatus</name>
    <dbReference type="NCBI Taxonomy" id="2664684"/>
    <lineage>
        <taxon>Eukaryota</taxon>
        <taxon>Metazoa</taxon>
        <taxon>Spiralia</taxon>
        <taxon>Lophotrochozoa</taxon>
        <taxon>Annelida</taxon>
        <taxon>Polychaeta</taxon>
        <taxon>Polychaeta incertae sedis</taxon>
        <taxon>Dinophilidae</taxon>
        <taxon>Dimorphilus</taxon>
    </lineage>
</organism>
<proteinExistence type="predicted"/>
<dbReference type="PANTHER" id="PTHR23254:SF16">
    <property type="entry name" value="CBP80_20-DEPENDENT TRANSLATION INITIATION FACTOR"/>
    <property type="match status" value="1"/>
</dbReference>
<dbReference type="InterPro" id="IPR051367">
    <property type="entry name" value="mRNA_TranslReg/HistoneTransl"/>
</dbReference>
<feature type="compositionally biased region" description="Basic and acidic residues" evidence="1">
    <location>
        <begin position="1"/>
        <end position="13"/>
    </location>
</feature>
<sequence>MADRSEEQKHAAGDNKNFPASTAQMDSLATKIQNLDLSNAKQSDFDTFQQVAMNIDGFDKEMVDVIAGNLFNFVSKNWLLAENASHLCKALCSSDSQFSDDFRAIFLTKLQAGYMARAEQRNTDIGLGYAAILCQFYANVFLKDGSRISTLIQPILDTLHMLTDWNATDQEILVASRQLMAIGPLLENERRLSDIFRTIENRVIDATGSEDARRKLLSVVKAKSSNWQLREEILKKWEPGHL</sequence>
<evidence type="ECO:0000256" key="1">
    <source>
        <dbReference type="SAM" id="MobiDB-lite"/>
    </source>
</evidence>
<reference evidence="2 3" key="1">
    <citation type="submission" date="2020-08" db="EMBL/GenBank/DDBJ databases">
        <authorList>
            <person name="Hejnol A."/>
        </authorList>
    </citation>
    <scope>NUCLEOTIDE SEQUENCE [LARGE SCALE GENOMIC DNA]</scope>
</reference>
<protein>
    <submittedName>
        <fullName evidence="2">DgyrCDS1444</fullName>
    </submittedName>
</protein>
<gene>
    <name evidence="2" type="ORF">DGYR_LOCUS1397</name>
</gene>
<dbReference type="GO" id="GO:0008494">
    <property type="term" value="F:translation activator activity"/>
    <property type="evidence" value="ECO:0007669"/>
    <property type="project" value="TreeGrafter"/>
</dbReference>
<feature type="region of interest" description="Disordered" evidence="1">
    <location>
        <begin position="1"/>
        <end position="20"/>
    </location>
</feature>
<dbReference type="PANTHER" id="PTHR23254">
    <property type="entry name" value="EIF4G DOMAIN PROTEIN"/>
    <property type="match status" value="1"/>
</dbReference>
<keyword evidence="3" id="KW-1185">Reference proteome</keyword>
<evidence type="ECO:0000313" key="3">
    <source>
        <dbReference type="Proteomes" id="UP000549394"/>
    </source>
</evidence>
<dbReference type="GO" id="GO:0005829">
    <property type="term" value="C:cytosol"/>
    <property type="evidence" value="ECO:0007669"/>
    <property type="project" value="TreeGrafter"/>
</dbReference>
<name>A0A7I8VAI7_9ANNE</name>
<accession>A0A7I8VAI7</accession>
<dbReference type="Gene3D" id="1.25.40.180">
    <property type="match status" value="1"/>
</dbReference>
<dbReference type="GO" id="GO:0006446">
    <property type="term" value="P:regulation of translational initiation"/>
    <property type="evidence" value="ECO:0007669"/>
    <property type="project" value="TreeGrafter"/>
</dbReference>
<comment type="caution">
    <text evidence="2">The sequence shown here is derived from an EMBL/GenBank/DDBJ whole genome shotgun (WGS) entry which is preliminary data.</text>
</comment>
<dbReference type="EMBL" id="CAJFCJ010000002">
    <property type="protein sequence ID" value="CAD5112211.1"/>
    <property type="molecule type" value="Genomic_DNA"/>
</dbReference>
<dbReference type="AlphaFoldDB" id="A0A7I8VAI7"/>